<evidence type="ECO:0000256" key="12">
    <source>
        <dbReference type="ARBA" id="ARBA00023268"/>
    </source>
</evidence>
<evidence type="ECO:0000256" key="10">
    <source>
        <dbReference type="ARBA" id="ARBA00023204"/>
    </source>
</evidence>
<dbReference type="SUPFAM" id="SSF57716">
    <property type="entry name" value="Glucocorticoid receptor-like (DNA-binding domain)"/>
    <property type="match status" value="1"/>
</dbReference>
<dbReference type="Pfam" id="PF06831">
    <property type="entry name" value="H2TH"/>
    <property type="match status" value="1"/>
</dbReference>
<evidence type="ECO:0000256" key="4">
    <source>
        <dbReference type="ARBA" id="ARBA00022723"/>
    </source>
</evidence>
<accession>A0A0W0XQK0</accession>
<dbReference type="InterPro" id="IPR015886">
    <property type="entry name" value="H2TH_FPG"/>
</dbReference>
<dbReference type="EC" id="3.2.2.23" evidence="15"/>
<evidence type="ECO:0000259" key="17">
    <source>
        <dbReference type="PROSITE" id="PS51068"/>
    </source>
</evidence>
<dbReference type="Proteomes" id="UP000054608">
    <property type="component" value="Unassembled WGS sequence"/>
</dbReference>
<protein>
    <recommendedName>
        <fullName evidence="15">Formamidopyrimidine-DNA glycosylase</fullName>
        <shortName evidence="15">Fapy-DNA glycosylase</shortName>
        <ecNumber evidence="15">3.2.2.23</ecNumber>
    </recommendedName>
    <alternativeName>
        <fullName evidence="15">DNA-(apurinic or apyrimidinic site) lyase MutM</fullName>
        <shortName evidence="15">AP lyase MutM</shortName>
        <ecNumber evidence="15">4.2.99.18</ecNumber>
    </alternativeName>
</protein>
<dbReference type="PROSITE" id="PS51068">
    <property type="entry name" value="FPG_CAT"/>
    <property type="match status" value="1"/>
</dbReference>
<dbReference type="FunFam" id="1.10.8.50:FF:000003">
    <property type="entry name" value="Formamidopyrimidine-DNA glycosylase"/>
    <property type="match status" value="1"/>
</dbReference>
<dbReference type="NCBIfam" id="TIGR00577">
    <property type="entry name" value="fpg"/>
    <property type="match status" value="1"/>
</dbReference>
<dbReference type="PROSITE" id="PS51066">
    <property type="entry name" value="ZF_FPG_2"/>
    <property type="match status" value="1"/>
</dbReference>
<keyword evidence="7 15" id="KW-0378">Hydrolase</keyword>
<keyword evidence="11 15" id="KW-0456">Lyase</keyword>
<evidence type="ECO:0000256" key="11">
    <source>
        <dbReference type="ARBA" id="ARBA00023239"/>
    </source>
</evidence>
<dbReference type="InterPro" id="IPR012319">
    <property type="entry name" value="FPG_cat"/>
</dbReference>
<comment type="similarity">
    <text evidence="2 15">Belongs to the FPG family.</text>
</comment>
<evidence type="ECO:0000313" key="18">
    <source>
        <dbReference type="EMBL" id="KTD46788.1"/>
    </source>
</evidence>
<comment type="catalytic activity">
    <reaction evidence="14 15">
        <text>2'-deoxyribonucleotide-(2'-deoxyribose 5'-phosphate)-2'-deoxyribonucleotide-DNA = a 3'-end 2'-deoxyribonucleotide-(2,3-dehydro-2,3-deoxyribose 5'-phosphate)-DNA + a 5'-end 5'-phospho-2'-deoxyribonucleoside-DNA + H(+)</text>
        <dbReference type="Rhea" id="RHEA:66592"/>
        <dbReference type="Rhea" id="RHEA-COMP:13180"/>
        <dbReference type="Rhea" id="RHEA-COMP:16897"/>
        <dbReference type="Rhea" id="RHEA-COMP:17067"/>
        <dbReference type="ChEBI" id="CHEBI:15378"/>
        <dbReference type="ChEBI" id="CHEBI:136412"/>
        <dbReference type="ChEBI" id="CHEBI:157695"/>
        <dbReference type="ChEBI" id="CHEBI:167181"/>
        <dbReference type="EC" id="4.2.99.18"/>
    </reaction>
</comment>
<dbReference type="PANTHER" id="PTHR22993:SF9">
    <property type="entry name" value="FORMAMIDOPYRIMIDINE-DNA GLYCOSYLASE"/>
    <property type="match status" value="1"/>
</dbReference>
<dbReference type="OrthoDB" id="9800855at2"/>
<evidence type="ECO:0000256" key="1">
    <source>
        <dbReference type="ARBA" id="ARBA00001668"/>
    </source>
</evidence>
<dbReference type="Gene3D" id="3.20.190.10">
    <property type="entry name" value="MutM-like, N-terminal"/>
    <property type="match status" value="1"/>
</dbReference>
<feature type="binding site" evidence="15">
    <location>
        <position position="111"/>
    </location>
    <ligand>
        <name>DNA</name>
        <dbReference type="ChEBI" id="CHEBI:16991"/>
    </ligand>
</feature>
<dbReference type="CDD" id="cd08966">
    <property type="entry name" value="EcFpg-like_N"/>
    <property type="match status" value="1"/>
</dbReference>
<evidence type="ECO:0000256" key="8">
    <source>
        <dbReference type="ARBA" id="ARBA00022833"/>
    </source>
</evidence>
<comment type="subunit">
    <text evidence="3 15">Monomer.</text>
</comment>
<dbReference type="InterPro" id="IPR020629">
    <property type="entry name" value="FPG_Glyclase"/>
</dbReference>
<comment type="function">
    <text evidence="15">Involved in base excision repair of DNA damaged by oxidation or by mutagenic agents. Acts as DNA glycosylase that recognizes and removes damaged bases. Has a preference for oxidized purines, such as 7,8-dihydro-8-oxoguanine (8-oxoG). Has AP (apurinic/apyrimidinic) lyase activity and introduces nicks in the DNA strand. Cleaves the DNA backbone by beta-delta elimination to generate a single-strand break at the site of the removed base with both 3'- and 5'-phosphates.</text>
</comment>
<feature type="domain" description="Formamidopyrimidine-DNA glycosylase catalytic" evidence="17">
    <location>
        <begin position="2"/>
        <end position="114"/>
    </location>
</feature>
<keyword evidence="5 15" id="KW-0227">DNA damage</keyword>
<dbReference type="Gene3D" id="1.10.8.50">
    <property type="match status" value="1"/>
</dbReference>
<dbReference type="InterPro" id="IPR000214">
    <property type="entry name" value="Znf_DNA_glyclase/AP_lyase"/>
</dbReference>
<keyword evidence="10 15" id="KW-0234">DNA repair</keyword>
<evidence type="ECO:0000256" key="3">
    <source>
        <dbReference type="ARBA" id="ARBA00011245"/>
    </source>
</evidence>
<feature type="binding site" evidence="15">
    <location>
        <position position="92"/>
    </location>
    <ligand>
        <name>DNA</name>
        <dbReference type="ChEBI" id="CHEBI:16991"/>
    </ligand>
</feature>
<name>A0A0W0XQK0_9GAMM</name>
<keyword evidence="6 15" id="KW-0863">Zinc-finger</keyword>
<dbReference type="FunFam" id="3.20.190.10:FF:000001">
    <property type="entry name" value="Formamidopyrimidine-DNA glycosylase"/>
    <property type="match status" value="1"/>
</dbReference>
<dbReference type="Pfam" id="PF01149">
    <property type="entry name" value="Fapy_DNA_glyco"/>
    <property type="match status" value="1"/>
</dbReference>
<evidence type="ECO:0000256" key="2">
    <source>
        <dbReference type="ARBA" id="ARBA00009409"/>
    </source>
</evidence>
<evidence type="ECO:0000256" key="15">
    <source>
        <dbReference type="HAMAP-Rule" id="MF_00103"/>
    </source>
</evidence>
<dbReference type="GO" id="GO:0140078">
    <property type="term" value="F:class I DNA-(apurinic or apyrimidinic site) endonuclease activity"/>
    <property type="evidence" value="ECO:0007669"/>
    <property type="project" value="UniProtKB-EC"/>
</dbReference>
<dbReference type="GO" id="GO:0003684">
    <property type="term" value="F:damaged DNA binding"/>
    <property type="evidence" value="ECO:0007669"/>
    <property type="project" value="InterPro"/>
</dbReference>
<keyword evidence="9 15" id="KW-0238">DNA-binding</keyword>
<evidence type="ECO:0000256" key="7">
    <source>
        <dbReference type="ARBA" id="ARBA00022801"/>
    </source>
</evidence>
<dbReference type="GO" id="GO:0008270">
    <property type="term" value="F:zinc ion binding"/>
    <property type="evidence" value="ECO:0007669"/>
    <property type="project" value="UniProtKB-UniRule"/>
</dbReference>
<comment type="catalytic activity">
    <reaction evidence="1 15">
        <text>Hydrolysis of DNA containing ring-opened 7-methylguanine residues, releasing 2,6-diamino-4-hydroxy-5-(N-methyl)formamidopyrimidine.</text>
        <dbReference type="EC" id="3.2.2.23"/>
    </reaction>
</comment>
<keyword evidence="19" id="KW-1185">Reference proteome</keyword>
<comment type="cofactor">
    <cofactor evidence="15">
        <name>Zn(2+)</name>
        <dbReference type="ChEBI" id="CHEBI:29105"/>
    </cofactor>
    <text evidence="15">Binds 1 zinc ion per subunit.</text>
</comment>
<dbReference type="PANTHER" id="PTHR22993">
    <property type="entry name" value="FORMAMIDOPYRIMIDINE-DNA GLYCOSYLASE"/>
    <property type="match status" value="1"/>
</dbReference>
<dbReference type="GO" id="GO:0006284">
    <property type="term" value="P:base-excision repair"/>
    <property type="evidence" value="ECO:0007669"/>
    <property type="project" value="InterPro"/>
</dbReference>
<evidence type="ECO:0000259" key="16">
    <source>
        <dbReference type="PROSITE" id="PS51066"/>
    </source>
</evidence>
<dbReference type="AlphaFoldDB" id="A0A0W0XQK0"/>
<keyword evidence="12 15" id="KW-0511">Multifunctional enzyme</keyword>
<feature type="active site" description="Schiff-base intermediate with DNA" evidence="15">
    <location>
        <position position="2"/>
    </location>
</feature>
<evidence type="ECO:0000256" key="13">
    <source>
        <dbReference type="ARBA" id="ARBA00023295"/>
    </source>
</evidence>
<reference evidence="18 19" key="1">
    <citation type="submission" date="2015-11" db="EMBL/GenBank/DDBJ databases">
        <title>Genomic analysis of 38 Legionella species identifies large and diverse effector repertoires.</title>
        <authorList>
            <person name="Burstein D."/>
            <person name="Amaro F."/>
            <person name="Zusman T."/>
            <person name="Lifshitz Z."/>
            <person name="Cohen O."/>
            <person name="Gilbert J.A."/>
            <person name="Pupko T."/>
            <person name="Shuman H.A."/>
            <person name="Segal G."/>
        </authorList>
    </citation>
    <scope>NUCLEOTIDE SEQUENCE [LARGE SCALE GENOMIC DNA]</scope>
    <source>
        <strain evidence="18 19">WA-270A-C2</strain>
    </source>
</reference>
<keyword evidence="4 15" id="KW-0479">Metal-binding</keyword>
<keyword evidence="13 15" id="KW-0326">Glycosidase</keyword>
<dbReference type="InterPro" id="IPR035937">
    <property type="entry name" value="FPG_N"/>
</dbReference>
<dbReference type="EC" id="4.2.99.18" evidence="15"/>
<evidence type="ECO:0000256" key="5">
    <source>
        <dbReference type="ARBA" id="ARBA00022763"/>
    </source>
</evidence>
<evidence type="ECO:0000313" key="19">
    <source>
        <dbReference type="Proteomes" id="UP000054608"/>
    </source>
</evidence>
<evidence type="ECO:0000256" key="14">
    <source>
        <dbReference type="ARBA" id="ARBA00044632"/>
    </source>
</evidence>
<feature type="active site" description="Proton donor; for delta-elimination activity" evidence="15">
    <location>
        <position position="262"/>
    </location>
</feature>
<dbReference type="SMART" id="SM00898">
    <property type="entry name" value="Fapy_DNA_glyco"/>
    <property type="match status" value="1"/>
</dbReference>
<keyword evidence="8 15" id="KW-0862">Zinc</keyword>
<sequence length="277" mass="31377">MPELPEVETTKEGIKPFLMAREISGLAVRDSRLRKPVPPQLAAWCIGKQIIEVSRRAKYILIHLEEGHLLIHLGMTGHLRLLKNNVPPPKKHDHIDLLLTDGGLLRYNDPRRFGLWLYIADEPDDHPLFRHLGPEPLSEAFHGGYLFEKAKRKTQTIKSFIMDNRIVVGVGNIYATESLFLAGLHPFTPAGRVSLEQFNRLSLHIQAVLRRAIEDGGTTLRDFYDKDGKPGYFTQKLQVYGRKNQPCFQCRCAIEVKIIGGRSSAFCPQCQPVLPAE</sequence>
<dbReference type="SUPFAM" id="SSF81624">
    <property type="entry name" value="N-terminal domain of MutM-like DNA repair proteins"/>
    <property type="match status" value="1"/>
</dbReference>
<dbReference type="SMART" id="SM01232">
    <property type="entry name" value="H2TH"/>
    <property type="match status" value="1"/>
</dbReference>
<dbReference type="GO" id="GO:0034039">
    <property type="term" value="F:8-oxo-7,8-dihydroguanine DNA N-glycosylase activity"/>
    <property type="evidence" value="ECO:0007669"/>
    <property type="project" value="TreeGrafter"/>
</dbReference>
<feature type="active site" description="Proton donor; for beta-elimination activity" evidence="15">
    <location>
        <position position="58"/>
    </location>
</feature>
<comment type="caution">
    <text evidence="18">The sequence shown here is derived from an EMBL/GenBank/DDBJ whole genome shotgun (WGS) entry which is preliminary data.</text>
</comment>
<dbReference type="NCBIfam" id="NF002211">
    <property type="entry name" value="PRK01103.1"/>
    <property type="match status" value="1"/>
</dbReference>
<dbReference type="RefSeq" id="WP_058531795.1">
    <property type="nucleotide sequence ID" value="NZ_CAAAIN010000005.1"/>
</dbReference>
<organism evidence="18 19">
    <name type="scientific">Legionella rubrilucens</name>
    <dbReference type="NCBI Taxonomy" id="458"/>
    <lineage>
        <taxon>Bacteria</taxon>
        <taxon>Pseudomonadati</taxon>
        <taxon>Pseudomonadota</taxon>
        <taxon>Gammaproteobacteria</taxon>
        <taxon>Legionellales</taxon>
        <taxon>Legionellaceae</taxon>
        <taxon>Legionella</taxon>
    </lineage>
</organism>
<feature type="domain" description="FPG-type" evidence="16">
    <location>
        <begin position="238"/>
        <end position="272"/>
    </location>
</feature>
<dbReference type="EMBL" id="LNYT01000020">
    <property type="protein sequence ID" value="KTD46788.1"/>
    <property type="molecule type" value="Genomic_DNA"/>
</dbReference>
<dbReference type="SUPFAM" id="SSF46946">
    <property type="entry name" value="S13-like H2TH domain"/>
    <property type="match status" value="1"/>
</dbReference>
<dbReference type="HAMAP" id="MF_00103">
    <property type="entry name" value="Fapy_DNA_glycosyl"/>
    <property type="match status" value="1"/>
</dbReference>
<dbReference type="PATRIC" id="fig|458.5.peg.1785"/>
<evidence type="ECO:0000256" key="9">
    <source>
        <dbReference type="ARBA" id="ARBA00023125"/>
    </source>
</evidence>
<dbReference type="InterPro" id="IPR010979">
    <property type="entry name" value="Ribosomal_uS13-like_H2TH"/>
</dbReference>
<proteinExistence type="inferred from homology"/>
<dbReference type="STRING" id="458.Lrub_1710"/>
<evidence type="ECO:0000256" key="6">
    <source>
        <dbReference type="ARBA" id="ARBA00022771"/>
    </source>
</evidence>
<feature type="binding site" evidence="15">
    <location>
        <position position="153"/>
    </location>
    <ligand>
        <name>DNA</name>
        <dbReference type="ChEBI" id="CHEBI:16991"/>
    </ligand>
</feature>
<feature type="active site" description="Proton donor" evidence="15">
    <location>
        <position position="3"/>
    </location>
</feature>
<gene>
    <name evidence="15 18" type="primary">mutM</name>
    <name evidence="15" type="synonym">fpg</name>
    <name evidence="18" type="ORF">Lrub_1710</name>
</gene>